<gene>
    <name evidence="2" type="ORF">HW564_04900</name>
</gene>
<dbReference type="RefSeq" id="WP_011047350.1">
    <property type="nucleotide sequence ID" value="NZ_CP076685.1"/>
</dbReference>
<proteinExistence type="predicted"/>
<protein>
    <submittedName>
        <fullName evidence="2">DUF5368 domain-containing protein</fullName>
    </submittedName>
</protein>
<evidence type="ECO:0000313" key="2">
    <source>
        <dbReference type="EMBL" id="NVK96251.1"/>
    </source>
</evidence>
<comment type="caution">
    <text evidence="2">The sequence shown here is derived from an EMBL/GenBank/DDBJ whole genome shotgun (WGS) entry which is preliminary data.</text>
</comment>
<dbReference type="EMBL" id="JABXIY010000012">
    <property type="protein sequence ID" value="NVK96251.1"/>
    <property type="molecule type" value="Genomic_DNA"/>
</dbReference>
<sequence length="124" mass="13376">MKDLTFSTLIAVFEEIFGRGLFWALTAVAVLVTLAYIYVLVRDRAVSWKKFLTAQLSMPVGAVLAVWFVMVMTRSQLSDLGGPVDLIVLLAIAALGAVGMAILVYTLESLLGSRRTRGRGPGAT</sequence>
<dbReference type="InterPro" id="IPR035308">
    <property type="entry name" value="DUF5368"/>
</dbReference>
<name>A0A850LDT4_9RHOB</name>
<evidence type="ECO:0000256" key="1">
    <source>
        <dbReference type="SAM" id="Phobius"/>
    </source>
</evidence>
<accession>A0A850LDT4</accession>
<reference evidence="2 3" key="1">
    <citation type="journal article" date="2020" name="Proc. Natl. Acad. Sci. U.S.A.">
        <title>Ecological drivers of bacterial community assembly in synthetic phycospheres.</title>
        <authorList>
            <person name="Fu H."/>
            <person name="Uchimiya M."/>
            <person name="Gore J."/>
            <person name="Moran M.A."/>
        </authorList>
    </citation>
    <scope>NUCLEOTIDE SEQUENCE [LARGE SCALE GENOMIC DNA]</scope>
    <source>
        <strain evidence="2">HF-Din03</strain>
    </source>
</reference>
<feature type="transmembrane region" description="Helical" evidence="1">
    <location>
        <begin position="86"/>
        <end position="107"/>
    </location>
</feature>
<evidence type="ECO:0000313" key="3">
    <source>
        <dbReference type="Proteomes" id="UP000565723"/>
    </source>
</evidence>
<organism evidence="2 3">
    <name type="scientific">Ruegeria pomeroyi</name>
    <dbReference type="NCBI Taxonomy" id="89184"/>
    <lineage>
        <taxon>Bacteria</taxon>
        <taxon>Pseudomonadati</taxon>
        <taxon>Pseudomonadota</taxon>
        <taxon>Alphaproteobacteria</taxon>
        <taxon>Rhodobacterales</taxon>
        <taxon>Roseobacteraceae</taxon>
        <taxon>Ruegeria</taxon>
    </lineage>
</organism>
<keyword evidence="1" id="KW-0812">Transmembrane</keyword>
<dbReference type="Pfam" id="PF17336">
    <property type="entry name" value="DUF5368"/>
    <property type="match status" value="1"/>
</dbReference>
<feature type="transmembrane region" description="Helical" evidence="1">
    <location>
        <begin position="51"/>
        <end position="74"/>
    </location>
</feature>
<keyword evidence="1" id="KW-1133">Transmembrane helix</keyword>
<dbReference type="AlphaFoldDB" id="A0A850LDT4"/>
<dbReference type="Proteomes" id="UP000565723">
    <property type="component" value="Unassembled WGS sequence"/>
</dbReference>
<dbReference type="OMA" id="LWAQLSM"/>
<feature type="transmembrane region" description="Helical" evidence="1">
    <location>
        <begin position="20"/>
        <end position="39"/>
    </location>
</feature>
<keyword evidence="1" id="KW-0472">Membrane</keyword>